<keyword evidence="11" id="KW-1208">Phospholipid metabolism</keyword>
<comment type="subcellular location">
    <subcellularLocation>
        <location evidence="1">Membrane</location>
        <topology evidence="1">Multi-pass membrane protein</topology>
    </subcellularLocation>
</comment>
<dbReference type="Proteomes" id="UP000006906">
    <property type="component" value="Chromosome 14"/>
</dbReference>
<gene>
    <name evidence="14" type="ORF">CHLRE_14g620200v5</name>
</gene>
<evidence type="ECO:0000313" key="14">
    <source>
        <dbReference type="EMBL" id="PNW73137.1"/>
    </source>
</evidence>
<keyword evidence="9 13" id="KW-0472">Membrane</keyword>
<evidence type="ECO:0000256" key="7">
    <source>
        <dbReference type="ARBA" id="ARBA00022989"/>
    </source>
</evidence>
<dbReference type="AlphaFoldDB" id="A0A2K3CXX7"/>
<keyword evidence="5" id="KW-0808">Transferase</keyword>
<dbReference type="PANTHER" id="PTHR31201">
    <property type="entry name" value="OS01G0585100 PROTEIN"/>
    <property type="match status" value="1"/>
</dbReference>
<accession>A0A2K3CXX7</accession>
<dbReference type="KEGG" id="cre:CHLRE_14g620200v5"/>
<evidence type="ECO:0000256" key="11">
    <source>
        <dbReference type="ARBA" id="ARBA00023264"/>
    </source>
</evidence>
<feature type="transmembrane region" description="Helical" evidence="13">
    <location>
        <begin position="56"/>
        <end position="89"/>
    </location>
</feature>
<reference evidence="14 15" key="1">
    <citation type="journal article" date="2007" name="Science">
        <title>The Chlamydomonas genome reveals the evolution of key animal and plant functions.</title>
        <authorList>
            <person name="Merchant S.S."/>
            <person name="Prochnik S.E."/>
            <person name="Vallon O."/>
            <person name="Harris E.H."/>
            <person name="Karpowicz S.J."/>
            <person name="Witman G.B."/>
            <person name="Terry A."/>
            <person name="Salamov A."/>
            <person name="Fritz-Laylin L.K."/>
            <person name="Marechal-Drouard L."/>
            <person name="Marshall W.F."/>
            <person name="Qu L.H."/>
            <person name="Nelson D.R."/>
            <person name="Sanderfoot A.A."/>
            <person name="Spalding M.H."/>
            <person name="Kapitonov V.V."/>
            <person name="Ren Q."/>
            <person name="Ferris P."/>
            <person name="Lindquist E."/>
            <person name="Shapiro H."/>
            <person name="Lucas S.M."/>
            <person name="Grimwood J."/>
            <person name="Schmutz J."/>
            <person name="Cardol P."/>
            <person name="Cerutti H."/>
            <person name="Chanfreau G."/>
            <person name="Chen C.L."/>
            <person name="Cognat V."/>
            <person name="Croft M.T."/>
            <person name="Dent R."/>
            <person name="Dutcher S."/>
            <person name="Fernandez E."/>
            <person name="Fukuzawa H."/>
            <person name="Gonzalez-Ballester D."/>
            <person name="Gonzalez-Halphen D."/>
            <person name="Hallmann A."/>
            <person name="Hanikenne M."/>
            <person name="Hippler M."/>
            <person name="Inwood W."/>
            <person name="Jabbari K."/>
            <person name="Kalanon M."/>
            <person name="Kuras R."/>
            <person name="Lefebvre P.A."/>
            <person name="Lemaire S.D."/>
            <person name="Lobanov A.V."/>
            <person name="Lohr M."/>
            <person name="Manuell A."/>
            <person name="Meier I."/>
            <person name="Mets L."/>
            <person name="Mittag M."/>
            <person name="Mittelmeier T."/>
            <person name="Moroney J.V."/>
            <person name="Moseley J."/>
            <person name="Napoli C."/>
            <person name="Nedelcu A.M."/>
            <person name="Niyogi K."/>
            <person name="Novoselov S.V."/>
            <person name="Paulsen I.T."/>
            <person name="Pazour G."/>
            <person name="Purton S."/>
            <person name="Ral J.P."/>
            <person name="Riano-Pachon D.M."/>
            <person name="Riekhof W."/>
            <person name="Rymarquis L."/>
            <person name="Schroda M."/>
            <person name="Stern D."/>
            <person name="Umen J."/>
            <person name="Willows R."/>
            <person name="Wilson N."/>
            <person name="Zimmer S.L."/>
            <person name="Allmer J."/>
            <person name="Balk J."/>
            <person name="Bisova K."/>
            <person name="Chen C.J."/>
            <person name="Elias M."/>
            <person name="Gendler K."/>
            <person name="Hauser C."/>
            <person name="Lamb M.R."/>
            <person name="Ledford H."/>
            <person name="Long J.C."/>
            <person name="Minagawa J."/>
            <person name="Page M.D."/>
            <person name="Pan J."/>
            <person name="Pootakham W."/>
            <person name="Roje S."/>
            <person name="Rose A."/>
            <person name="Stahlberg E."/>
            <person name="Terauchi A.M."/>
            <person name="Yang P."/>
            <person name="Ball S."/>
            <person name="Bowler C."/>
            <person name="Dieckmann C.L."/>
            <person name="Gladyshev V.N."/>
            <person name="Green P."/>
            <person name="Jorgensen R."/>
            <person name="Mayfield S."/>
            <person name="Mueller-Roeber B."/>
            <person name="Rajamani S."/>
            <person name="Sayre R.T."/>
            <person name="Brokstein P."/>
            <person name="Dubchak I."/>
            <person name="Goodstein D."/>
            <person name="Hornick L."/>
            <person name="Huang Y.W."/>
            <person name="Jhaveri J."/>
            <person name="Luo Y."/>
            <person name="Martinez D."/>
            <person name="Ngau W.C."/>
            <person name="Otillar B."/>
            <person name="Poliakov A."/>
            <person name="Porter A."/>
            <person name="Szajkowski L."/>
            <person name="Werner G."/>
            <person name="Zhou K."/>
            <person name="Grigoriev I.V."/>
            <person name="Rokhsar D.S."/>
            <person name="Grossman A.R."/>
        </authorList>
    </citation>
    <scope>NUCLEOTIDE SEQUENCE [LARGE SCALE GENOMIC DNA]</scope>
    <source>
        <strain evidence="15">CC-503</strain>
    </source>
</reference>
<feature type="transmembrane region" description="Helical" evidence="13">
    <location>
        <begin position="380"/>
        <end position="402"/>
    </location>
</feature>
<evidence type="ECO:0000313" key="15">
    <source>
        <dbReference type="Proteomes" id="UP000006906"/>
    </source>
</evidence>
<dbReference type="GO" id="GO:0006656">
    <property type="term" value="P:phosphatidylcholine biosynthetic process"/>
    <property type="evidence" value="ECO:0000318"/>
    <property type="project" value="GO_Central"/>
</dbReference>
<dbReference type="Pfam" id="PF10998">
    <property type="entry name" value="DUF2838"/>
    <property type="match status" value="1"/>
</dbReference>
<feature type="transmembrane region" description="Helical" evidence="13">
    <location>
        <begin position="313"/>
        <end position="335"/>
    </location>
</feature>
<dbReference type="InParanoid" id="A0A2K3CXX7"/>
<protein>
    <recommendedName>
        <fullName evidence="3">Glycerophosphocholine acyltransferase 1</fullName>
    </recommendedName>
</protein>
<keyword evidence="15" id="KW-1185">Reference proteome</keyword>
<dbReference type="GeneID" id="66056236"/>
<dbReference type="RefSeq" id="XP_042916842.1">
    <property type="nucleotide sequence ID" value="XM_043070169.1"/>
</dbReference>
<dbReference type="PANTHER" id="PTHR31201:SF1">
    <property type="entry name" value="GLYCEROPHOSPHOCHOLINE ACYLTRANSFERASE 1"/>
    <property type="match status" value="1"/>
</dbReference>
<dbReference type="FunCoup" id="A0A2K3CXX7">
    <property type="interactions" value="223"/>
</dbReference>
<evidence type="ECO:0000256" key="8">
    <source>
        <dbReference type="ARBA" id="ARBA00023098"/>
    </source>
</evidence>
<keyword evidence="8" id="KW-0443">Lipid metabolism</keyword>
<keyword evidence="12" id="KW-0012">Acyltransferase</keyword>
<evidence type="ECO:0000256" key="1">
    <source>
        <dbReference type="ARBA" id="ARBA00004141"/>
    </source>
</evidence>
<sequence length="481" mass="50075">MSDRSKQDSANRYEIHAHAEAGTSADARKDSSAVDVVGTLNVIARKQGSHGASLRYFGGCLVLGGLIALLFFAPALCPLAFLGFVVTCLPYRVHSFTKRKWVFFLVDYCYFANLAAAAFLVWAPAHAGWEAAAYASVEGPLAGALVAWQCAWVMGSPDHIITVLMHSLPGLALFCHRRLAHTRQPLQLAAELAAALWRPEAAAPPVPGQAAAVATSAAAAAAAWGRGGGSTVEAAPAGFGATAWEAAGSRATAAGAGLLRRLVAAADVARGRVPCGAAAAAAAAATDGAAGPAAGLMACYAMPLPPTACPAPAWLWLAAAPMLFYLAWQLLYFVVVQVCSRRLILARGYDTSYRSLARRAQRSGSALNRLVRSGGVARRLLMFGLLQLLFTLVTLALAVATYHSVEAAVAWQVVKLLLPLYLGAVHTCERAPVQELRAAAAQMAAAGLLAAPAAEALRAEALRAEAAGKHRVEGKARGKVE</sequence>
<evidence type="ECO:0000256" key="13">
    <source>
        <dbReference type="SAM" id="Phobius"/>
    </source>
</evidence>
<organism evidence="14 15">
    <name type="scientific">Chlamydomonas reinhardtii</name>
    <name type="common">Chlamydomonas smithii</name>
    <dbReference type="NCBI Taxonomy" id="3055"/>
    <lineage>
        <taxon>Eukaryota</taxon>
        <taxon>Viridiplantae</taxon>
        <taxon>Chlorophyta</taxon>
        <taxon>core chlorophytes</taxon>
        <taxon>Chlorophyceae</taxon>
        <taxon>CS clade</taxon>
        <taxon>Chlamydomonadales</taxon>
        <taxon>Chlamydomonadaceae</taxon>
        <taxon>Chlamydomonas</taxon>
    </lineage>
</organism>
<evidence type="ECO:0000256" key="4">
    <source>
        <dbReference type="ARBA" id="ARBA00022516"/>
    </source>
</evidence>
<evidence type="ECO:0000256" key="10">
    <source>
        <dbReference type="ARBA" id="ARBA00023209"/>
    </source>
</evidence>
<dbReference type="OrthoDB" id="406287at2759"/>
<proteinExistence type="inferred from homology"/>
<name>A0A2K3CXX7_CHLRE</name>
<dbReference type="GO" id="GO:0016746">
    <property type="term" value="F:acyltransferase activity"/>
    <property type="evidence" value="ECO:0007669"/>
    <property type="project" value="UniProtKB-KW"/>
</dbReference>
<evidence type="ECO:0000256" key="6">
    <source>
        <dbReference type="ARBA" id="ARBA00022692"/>
    </source>
</evidence>
<evidence type="ECO:0000256" key="3">
    <source>
        <dbReference type="ARBA" id="ARBA00019082"/>
    </source>
</evidence>
<keyword evidence="7 13" id="KW-1133">Transmembrane helix</keyword>
<dbReference type="EMBL" id="CM008975">
    <property type="protein sequence ID" value="PNW73137.1"/>
    <property type="molecule type" value="Genomic_DNA"/>
</dbReference>
<dbReference type="InterPro" id="IPR021261">
    <property type="entry name" value="GPCAT"/>
</dbReference>
<keyword evidence="4" id="KW-0444">Lipid biosynthesis</keyword>
<evidence type="ECO:0000256" key="2">
    <source>
        <dbReference type="ARBA" id="ARBA00006675"/>
    </source>
</evidence>
<feature type="transmembrane region" description="Helical" evidence="13">
    <location>
        <begin position="101"/>
        <end position="123"/>
    </location>
</feature>
<evidence type="ECO:0000256" key="5">
    <source>
        <dbReference type="ARBA" id="ARBA00022679"/>
    </source>
</evidence>
<keyword evidence="6 13" id="KW-0812">Transmembrane</keyword>
<comment type="similarity">
    <text evidence="2">Belongs to the GPC1 family.</text>
</comment>
<keyword evidence="10" id="KW-0594">Phospholipid biosynthesis</keyword>
<dbReference type="Gramene" id="PNW73137">
    <property type="protein sequence ID" value="PNW73137"/>
    <property type="gene ID" value="CHLRE_14g620200v5"/>
</dbReference>
<evidence type="ECO:0000256" key="9">
    <source>
        <dbReference type="ARBA" id="ARBA00023136"/>
    </source>
</evidence>
<evidence type="ECO:0000256" key="12">
    <source>
        <dbReference type="ARBA" id="ARBA00023315"/>
    </source>
</evidence>
<dbReference type="GO" id="GO:0016020">
    <property type="term" value="C:membrane"/>
    <property type="evidence" value="ECO:0007669"/>
    <property type="project" value="UniProtKB-SubCell"/>
</dbReference>